<name>A0ACC2MR79_PERAE</name>
<reference evidence="1 2" key="1">
    <citation type="journal article" date="2022" name="Hortic Res">
        <title>A haplotype resolved chromosomal level avocado genome allows analysis of novel avocado genes.</title>
        <authorList>
            <person name="Nath O."/>
            <person name="Fletcher S.J."/>
            <person name="Hayward A."/>
            <person name="Shaw L.M."/>
            <person name="Masouleh A.K."/>
            <person name="Furtado A."/>
            <person name="Henry R.J."/>
            <person name="Mitter N."/>
        </authorList>
    </citation>
    <scope>NUCLEOTIDE SEQUENCE [LARGE SCALE GENOMIC DNA]</scope>
    <source>
        <strain evidence="2">cv. Hass</strain>
    </source>
</reference>
<accession>A0ACC2MR79</accession>
<comment type="caution">
    <text evidence="1">The sequence shown here is derived from an EMBL/GenBank/DDBJ whole genome shotgun (WGS) entry which is preliminary data.</text>
</comment>
<sequence>MPLEDFFTLTEMKDGLATRARVEELVGVMKEKENIIKNAGDAARQWSTVASILAATENKDCLNHFVELDGLMFLAQWLQEAQKCDGDTSDCFLEESIYALLRALEKLPIDNEQSTASGIEVTVRNLLGHKSIKVQERARALFGSWNQVNDENKNGQDLVKDEASLNDEPESLPNVKLTAAGCPNSPVFNVSPFKESAEGSCVGEPADREIQHSNSKTTKGSDDSQLAITNDVKLRPSGQDISLTNLNQADADGFPSDANSSGFKESSPCLGDVNGKSSNATGFKDVTDGMKEVGINMNVKEGSPSEASEGETCEDSESCKLKEPVTLPASPRNSQKSVMEGSISRHNDAKESESSPRKKLSSDLGSDDNILECKLENAGLHCGIPTCSRHIIDLKPVGEDGECHAESVPDLSCNGSASRTIDSRENSLHGNAAFETVDDDVKELVSESNSEASEGENSISLSDPNGLNELEKRNSDMELDYGVDDALEVARQVAKEVEREVVDYRGPFCSSPERKSEGEIMQSDSPDAIEVEQDEPVMEKLNEVKGKPPTEKHLCSDASSPVAKRSRMSGKTDAESEDPSVELESPSSTAVAQEVVGDTEKGKCDFDLNEEVFTEEVECLVVPVTNQPFKLPAPIPVVASSKGTPGLPSTPLHFEGELGWKGSASTSAFRPASPRRTLEGGDKISSLDVSNNGSKQKQSFLKIDLNVAGDENDAAADLASAKHVHISSGLLSRESSVEVSSRTAERLKLDLNRLGDGDDGCAFPSSDCRVDRQFHQNGQQGQSTASSSSSRKPPMIDFDLNDNPLVLETRGSHDHWQKLGKSSLQEVKDYGSFKLDDPVVSIMGSRVDVNRKEFYNQTHPFLANGQGADASFSYSLARLGGASGTQPSLGYAHPPPQAFGYNDLPAGSSLPFPLQMYGPTSSVPYMVGSRGATVIPQILGTAATIPTPSFSRPPFLMGITAAPTGSPAVGGSGLDLNSGVATMDGESKDGGRLRQLFVHGHGGGPVEEQMRPSLQPAGMGVTLKRKEPECGWEPNVVGYKQEASWN</sequence>
<gene>
    <name evidence="1" type="ORF">MRB53_001026</name>
</gene>
<dbReference type="Proteomes" id="UP001234297">
    <property type="component" value="Chromosome 1"/>
</dbReference>
<evidence type="ECO:0000313" key="1">
    <source>
        <dbReference type="EMBL" id="KAJ8648003.1"/>
    </source>
</evidence>
<keyword evidence="2" id="KW-1185">Reference proteome</keyword>
<evidence type="ECO:0000313" key="2">
    <source>
        <dbReference type="Proteomes" id="UP001234297"/>
    </source>
</evidence>
<organism evidence="1 2">
    <name type="scientific">Persea americana</name>
    <name type="common">Avocado</name>
    <dbReference type="NCBI Taxonomy" id="3435"/>
    <lineage>
        <taxon>Eukaryota</taxon>
        <taxon>Viridiplantae</taxon>
        <taxon>Streptophyta</taxon>
        <taxon>Embryophyta</taxon>
        <taxon>Tracheophyta</taxon>
        <taxon>Spermatophyta</taxon>
        <taxon>Magnoliopsida</taxon>
        <taxon>Magnoliidae</taxon>
        <taxon>Laurales</taxon>
        <taxon>Lauraceae</taxon>
        <taxon>Persea</taxon>
    </lineage>
</organism>
<dbReference type="EMBL" id="CM056809">
    <property type="protein sequence ID" value="KAJ8648003.1"/>
    <property type="molecule type" value="Genomic_DNA"/>
</dbReference>
<proteinExistence type="predicted"/>
<protein>
    <submittedName>
        <fullName evidence="1">Uncharacterized protein</fullName>
    </submittedName>
</protein>